<dbReference type="GO" id="GO:0003677">
    <property type="term" value="F:DNA binding"/>
    <property type="evidence" value="ECO:0007669"/>
    <property type="project" value="TreeGrafter"/>
</dbReference>
<dbReference type="GO" id="GO:0009649">
    <property type="term" value="P:entrainment of circadian clock"/>
    <property type="evidence" value="ECO:0007669"/>
    <property type="project" value="TreeGrafter"/>
</dbReference>
<dbReference type="VEuPathDB" id="VectorBase:GMOY006868"/>
<feature type="signal peptide" evidence="1">
    <location>
        <begin position="1"/>
        <end position="17"/>
    </location>
</feature>
<dbReference type="EnsemblMetazoa" id="GMOY006868-RA">
    <property type="protein sequence ID" value="GMOY006868-PA"/>
    <property type="gene ID" value="GMOY006868"/>
</dbReference>
<dbReference type="PANTHER" id="PTHR22940:SF4">
    <property type="entry name" value="PROTEIN TIMELESS HOMOLOG"/>
    <property type="match status" value="1"/>
</dbReference>
<evidence type="ECO:0000313" key="2">
    <source>
        <dbReference type="EnsemblMetazoa" id="GMOY006868-PA"/>
    </source>
</evidence>
<sequence length="192" mass="22529">MIIMTVIFLLGYFYIDDDDDCVVLLCLREYCIEILSSAYNTLVRQVRRVLERNAGTNNHDDSFLLWAVRFFLEFNRLSDMKLELVSESLSVQCFHWVLTRMEHDMDMIVSDKKQARLWAKRLHVALQTFRELLHSLVALQKLKDDNAQALFDMLVSNVCYVLEYRETILHLLMNYNEAHSTKGRTAGEEVGK</sequence>
<dbReference type="InterPro" id="IPR044998">
    <property type="entry name" value="Timeless"/>
</dbReference>
<dbReference type="Proteomes" id="UP000092444">
    <property type="component" value="Unassembled WGS sequence"/>
</dbReference>
<dbReference type="GO" id="GO:0006281">
    <property type="term" value="P:DNA repair"/>
    <property type="evidence" value="ECO:0007669"/>
    <property type="project" value="TreeGrafter"/>
</dbReference>
<dbReference type="GO" id="GO:0000076">
    <property type="term" value="P:DNA replication checkpoint signaling"/>
    <property type="evidence" value="ECO:0007669"/>
    <property type="project" value="TreeGrafter"/>
</dbReference>
<evidence type="ECO:0008006" key="4">
    <source>
        <dbReference type="Google" id="ProtNLM"/>
    </source>
</evidence>
<protein>
    <recommendedName>
        <fullName evidence="4">Timeless N-terminal domain-containing protein</fullName>
    </recommendedName>
</protein>
<dbReference type="STRING" id="37546.A0A1B0G0T8"/>
<evidence type="ECO:0000313" key="3">
    <source>
        <dbReference type="Proteomes" id="UP000092444"/>
    </source>
</evidence>
<dbReference type="GO" id="GO:0031298">
    <property type="term" value="C:replication fork protection complex"/>
    <property type="evidence" value="ECO:0007669"/>
    <property type="project" value="TreeGrafter"/>
</dbReference>
<dbReference type="AlphaFoldDB" id="A0A1B0G0T8"/>
<accession>A0A1B0G0T8</accession>
<name>A0A1B0G0T8_GLOMM</name>
<dbReference type="GO" id="GO:0043111">
    <property type="term" value="P:replication fork arrest"/>
    <property type="evidence" value="ECO:0007669"/>
    <property type="project" value="TreeGrafter"/>
</dbReference>
<keyword evidence="1" id="KW-0732">Signal</keyword>
<organism evidence="2 3">
    <name type="scientific">Glossina morsitans morsitans</name>
    <name type="common">Savannah tsetse fly</name>
    <dbReference type="NCBI Taxonomy" id="37546"/>
    <lineage>
        <taxon>Eukaryota</taxon>
        <taxon>Metazoa</taxon>
        <taxon>Ecdysozoa</taxon>
        <taxon>Arthropoda</taxon>
        <taxon>Hexapoda</taxon>
        <taxon>Insecta</taxon>
        <taxon>Pterygota</taxon>
        <taxon>Neoptera</taxon>
        <taxon>Endopterygota</taxon>
        <taxon>Diptera</taxon>
        <taxon>Brachycera</taxon>
        <taxon>Muscomorpha</taxon>
        <taxon>Hippoboscoidea</taxon>
        <taxon>Glossinidae</taxon>
        <taxon>Glossina</taxon>
    </lineage>
</organism>
<proteinExistence type="predicted"/>
<feature type="chain" id="PRO_5008407801" description="Timeless N-terminal domain-containing protein" evidence="1">
    <location>
        <begin position="18"/>
        <end position="192"/>
    </location>
</feature>
<dbReference type="PANTHER" id="PTHR22940">
    <property type="entry name" value="TIMEOUT/TIMELESS-2"/>
    <property type="match status" value="1"/>
</dbReference>
<keyword evidence="3" id="KW-1185">Reference proteome</keyword>
<evidence type="ECO:0000256" key="1">
    <source>
        <dbReference type="SAM" id="SignalP"/>
    </source>
</evidence>
<dbReference type="EMBL" id="CCAG010015310">
    <property type="status" value="NOT_ANNOTATED_CDS"/>
    <property type="molecule type" value="Genomic_DNA"/>
</dbReference>
<reference evidence="2" key="1">
    <citation type="submission" date="2020-05" db="UniProtKB">
        <authorList>
            <consortium name="EnsemblMetazoa"/>
        </authorList>
    </citation>
    <scope>IDENTIFICATION</scope>
    <source>
        <strain evidence="2">Yale</strain>
    </source>
</reference>